<accession>A0A2N5M0V4</accession>
<feature type="transmembrane region" description="Helical" evidence="11">
    <location>
        <begin position="51"/>
        <end position="80"/>
    </location>
</feature>
<keyword evidence="6" id="KW-0029">Amino-acid transport</keyword>
<dbReference type="Pfam" id="PF04069">
    <property type="entry name" value="OpuAC"/>
    <property type="match status" value="2"/>
</dbReference>
<dbReference type="GO" id="GO:0015226">
    <property type="term" value="F:carnitine transmembrane transporter activity"/>
    <property type="evidence" value="ECO:0007669"/>
    <property type="project" value="TreeGrafter"/>
</dbReference>
<dbReference type="InterPro" id="IPR000515">
    <property type="entry name" value="MetI-like"/>
</dbReference>
<reference evidence="13 14" key="1">
    <citation type="submission" date="2017-11" db="EMBL/GenBank/DDBJ databases">
        <title>Comparitive Functional Genomics of Dry Heat Resistant strains isolated from the Viking Spacecraft.</title>
        <authorList>
            <person name="Seuylemezian A."/>
            <person name="Cooper K."/>
            <person name="Vaishampayan P."/>
        </authorList>
    </citation>
    <scope>NUCLEOTIDE SEQUENCE [LARGE SCALE GENOMIC DNA]</scope>
    <source>
        <strain evidence="13 14">V1-29</strain>
    </source>
</reference>
<comment type="subcellular location">
    <subcellularLocation>
        <location evidence="1 11">Cell membrane</location>
        <topology evidence="1 11">Multi-pass membrane protein</topology>
    </subcellularLocation>
</comment>
<feature type="transmembrane region" description="Helical" evidence="11">
    <location>
        <begin position="216"/>
        <end position="235"/>
    </location>
</feature>
<feature type="domain" description="ABC transmembrane type-1" evidence="12">
    <location>
        <begin position="89"/>
        <end position="268"/>
    </location>
</feature>
<keyword evidence="3 11" id="KW-0813">Transport</keyword>
<dbReference type="Gene3D" id="3.40.190.100">
    <property type="entry name" value="Glycine betaine-binding periplasmic protein, domain 2"/>
    <property type="match status" value="1"/>
</dbReference>
<dbReference type="GO" id="GO:0006865">
    <property type="term" value="P:amino acid transport"/>
    <property type="evidence" value="ECO:0007669"/>
    <property type="project" value="UniProtKB-KW"/>
</dbReference>
<comment type="similarity">
    <text evidence="9">In the C-terminal section; belongs to the OsmX family.</text>
</comment>
<dbReference type="InterPro" id="IPR035906">
    <property type="entry name" value="MetI-like_sf"/>
</dbReference>
<keyword evidence="5 11" id="KW-0812">Transmembrane</keyword>
<dbReference type="RefSeq" id="WP_101645340.1">
    <property type="nucleotide sequence ID" value="NZ_PGUY01000070.1"/>
</dbReference>
<keyword evidence="7 11" id="KW-1133">Transmembrane helix</keyword>
<feature type="transmembrane region" description="Helical" evidence="11">
    <location>
        <begin position="136"/>
        <end position="163"/>
    </location>
</feature>
<dbReference type="Pfam" id="PF00528">
    <property type="entry name" value="BPD_transp_1"/>
    <property type="match status" value="1"/>
</dbReference>
<evidence type="ECO:0000256" key="2">
    <source>
        <dbReference type="ARBA" id="ARBA00007069"/>
    </source>
</evidence>
<evidence type="ECO:0000256" key="1">
    <source>
        <dbReference type="ARBA" id="ARBA00004651"/>
    </source>
</evidence>
<dbReference type="FunFam" id="1.10.3720.10:FF:000001">
    <property type="entry name" value="Glycine betaine ABC transporter, permease"/>
    <property type="match status" value="1"/>
</dbReference>
<dbReference type="Gene3D" id="3.10.105.10">
    <property type="entry name" value="Dipeptide-binding Protein, Domain 3"/>
    <property type="match status" value="1"/>
</dbReference>
<gene>
    <name evidence="13" type="ORF">CUU66_20950</name>
</gene>
<dbReference type="PANTHER" id="PTHR47737">
    <property type="entry name" value="GLYCINE BETAINE/PROLINE BETAINE TRANSPORT SYSTEM PERMEASE PROTEIN PROW"/>
    <property type="match status" value="1"/>
</dbReference>
<feature type="transmembrane region" description="Helical" evidence="11">
    <location>
        <begin position="284"/>
        <end position="303"/>
    </location>
</feature>
<keyword evidence="4" id="KW-1003">Cell membrane</keyword>
<evidence type="ECO:0000256" key="8">
    <source>
        <dbReference type="ARBA" id="ARBA00023136"/>
    </source>
</evidence>
<evidence type="ECO:0000256" key="5">
    <source>
        <dbReference type="ARBA" id="ARBA00022692"/>
    </source>
</evidence>
<dbReference type="Proteomes" id="UP000234748">
    <property type="component" value="Unassembled WGS sequence"/>
</dbReference>
<evidence type="ECO:0000313" key="14">
    <source>
        <dbReference type="Proteomes" id="UP000234748"/>
    </source>
</evidence>
<dbReference type="PROSITE" id="PS50928">
    <property type="entry name" value="ABC_TM1"/>
    <property type="match status" value="1"/>
</dbReference>
<evidence type="ECO:0000256" key="11">
    <source>
        <dbReference type="RuleBase" id="RU363032"/>
    </source>
</evidence>
<feature type="transmembrane region" description="Helical" evidence="11">
    <location>
        <begin position="247"/>
        <end position="264"/>
    </location>
</feature>
<dbReference type="EMBL" id="PGUY01000070">
    <property type="protein sequence ID" value="PLT28004.1"/>
    <property type="molecule type" value="Genomic_DNA"/>
</dbReference>
<organism evidence="13 14">
    <name type="scientific">Peribacillus deserti</name>
    <dbReference type="NCBI Taxonomy" id="673318"/>
    <lineage>
        <taxon>Bacteria</taxon>
        <taxon>Bacillati</taxon>
        <taxon>Bacillota</taxon>
        <taxon>Bacilli</taxon>
        <taxon>Bacillales</taxon>
        <taxon>Bacillaceae</taxon>
        <taxon>Peribacillus</taxon>
    </lineage>
</organism>
<proteinExistence type="inferred from homology"/>
<comment type="similarity">
    <text evidence="10">In the N-terminal section; belongs to the binding-protein-dependent transport system permease family.</text>
</comment>
<evidence type="ECO:0000256" key="6">
    <source>
        <dbReference type="ARBA" id="ARBA00022970"/>
    </source>
</evidence>
<sequence>MGFPKIPLAGWVDAFVEKITDIFGGFFDAVSDGIGFVMESIVDVLNMGPSWVLILIIAAIALYTSRWGMALFTVIGLFLIDNLGYWDATIDSLALVLSSVIITVIIGLPLGIWAARNETARRIITPIMDFMQTMPAFVYLIPAILFFGIGVVPGIIASVIFAVPPTIRLTTLGIREVPKDLIEASDAFGSTPGQKLYKVQLPIAAPTILAGINQSIMLTLSMVVVASLVGAPGLGAEVYRAVTQVKVGQGFEAGLSIVIIAIILDRISQNLRKPAYDKNVPKKYVYGLIALLFIILFIIASIANVRPAEQADPGNVGAQVDYKITGIDPGAGLMRLTKEAMEKYELDQWTLTEGSSAAMMTELKKAYEDEEPIIITGWIPHWMFQKYDLKFLEDPKHVYGGGEFIHTLARKGFKNDNPGAYKILDQFFWTPADMGEVMIDVEEGEKPEAAASKWIKAHPDKVEKWVKGAQKGTGQKVTLTYVAWESEVASNNVIAQVLEDHGYTVDLKQVEAGPMFAAVADGSADAMVSAGLPTTHKDYYETYKAGLEDLGPNLKGTKLGLTVPKYMKDVNSIDDLQEK</sequence>
<dbReference type="PANTHER" id="PTHR47737:SF1">
    <property type="entry name" value="GLYCINE BETAINE_PROLINE BETAINE TRANSPORT SYSTEM PERMEASE PROTEIN PROW"/>
    <property type="match status" value="1"/>
</dbReference>
<dbReference type="Gene3D" id="1.10.3720.10">
    <property type="entry name" value="MetI-like"/>
    <property type="match status" value="1"/>
</dbReference>
<dbReference type="CDD" id="cd06261">
    <property type="entry name" value="TM_PBP2"/>
    <property type="match status" value="1"/>
</dbReference>
<keyword evidence="8 11" id="KW-0472">Membrane</keyword>
<evidence type="ECO:0000256" key="9">
    <source>
        <dbReference type="ARBA" id="ARBA00035642"/>
    </source>
</evidence>
<comment type="similarity">
    <text evidence="2">Belongs to the binding-protein-dependent transport system permease family. CysTW subfamily.</text>
</comment>
<protein>
    <submittedName>
        <fullName evidence="13">Glycine/betaine ABC transporter substrate-binding protein</fullName>
    </submittedName>
</protein>
<evidence type="ECO:0000256" key="7">
    <source>
        <dbReference type="ARBA" id="ARBA00022989"/>
    </source>
</evidence>
<dbReference type="AlphaFoldDB" id="A0A2N5M0V4"/>
<feature type="transmembrane region" description="Helical" evidence="11">
    <location>
        <begin position="92"/>
        <end position="116"/>
    </location>
</feature>
<dbReference type="InterPro" id="IPR007210">
    <property type="entry name" value="ABC_Gly_betaine_transp_sub-bd"/>
</dbReference>
<evidence type="ECO:0000259" key="12">
    <source>
        <dbReference type="PROSITE" id="PS50928"/>
    </source>
</evidence>
<evidence type="ECO:0000256" key="4">
    <source>
        <dbReference type="ARBA" id="ARBA00022475"/>
    </source>
</evidence>
<dbReference type="GO" id="GO:0031460">
    <property type="term" value="P:glycine betaine transport"/>
    <property type="evidence" value="ECO:0007669"/>
    <property type="project" value="TreeGrafter"/>
</dbReference>
<evidence type="ECO:0000313" key="13">
    <source>
        <dbReference type="EMBL" id="PLT28004.1"/>
    </source>
</evidence>
<comment type="caution">
    <text evidence="13">The sequence shown here is derived from an EMBL/GenBank/DDBJ whole genome shotgun (WGS) entry which is preliminary data.</text>
</comment>
<dbReference type="CDD" id="cd13639">
    <property type="entry name" value="PBP2_OpuAC_like"/>
    <property type="match status" value="1"/>
</dbReference>
<evidence type="ECO:0000256" key="3">
    <source>
        <dbReference type="ARBA" id="ARBA00022448"/>
    </source>
</evidence>
<dbReference type="SUPFAM" id="SSF161098">
    <property type="entry name" value="MetI-like"/>
    <property type="match status" value="1"/>
</dbReference>
<dbReference type="OrthoDB" id="9787902at2"/>
<dbReference type="GO" id="GO:0043190">
    <property type="term" value="C:ATP-binding cassette (ABC) transporter complex"/>
    <property type="evidence" value="ECO:0007669"/>
    <property type="project" value="InterPro"/>
</dbReference>
<dbReference type="GO" id="GO:0005275">
    <property type="term" value="F:amine transmembrane transporter activity"/>
    <property type="evidence" value="ECO:0007669"/>
    <property type="project" value="TreeGrafter"/>
</dbReference>
<dbReference type="GO" id="GO:0015871">
    <property type="term" value="P:choline transport"/>
    <property type="evidence" value="ECO:0007669"/>
    <property type="project" value="TreeGrafter"/>
</dbReference>
<keyword evidence="14" id="KW-1185">Reference proteome</keyword>
<dbReference type="SUPFAM" id="SSF53850">
    <property type="entry name" value="Periplasmic binding protein-like II"/>
    <property type="match status" value="2"/>
</dbReference>
<name>A0A2N5M0V4_9BACI</name>
<evidence type="ECO:0000256" key="10">
    <source>
        <dbReference type="ARBA" id="ARBA00035652"/>
    </source>
</evidence>